<protein>
    <recommendedName>
        <fullName evidence="3">Right handed beta helix domain-containing protein</fullName>
    </recommendedName>
</protein>
<dbReference type="Proteomes" id="UP000464374">
    <property type="component" value="Chromosome"/>
</dbReference>
<dbReference type="EMBL" id="CP048020">
    <property type="protein sequence ID" value="QHX43975.1"/>
    <property type="molecule type" value="Genomic_DNA"/>
</dbReference>
<dbReference type="InterPro" id="IPR011050">
    <property type="entry name" value="Pectin_lyase_fold/virulence"/>
</dbReference>
<evidence type="ECO:0000313" key="1">
    <source>
        <dbReference type="EMBL" id="QHX43975.1"/>
    </source>
</evidence>
<gene>
    <name evidence="1" type="ORF">GWP43_11550</name>
</gene>
<proteinExistence type="predicted"/>
<organism evidence="1 2">
    <name type="scientific">Treponema vincentii</name>
    <dbReference type="NCBI Taxonomy" id="69710"/>
    <lineage>
        <taxon>Bacteria</taxon>
        <taxon>Pseudomonadati</taxon>
        <taxon>Spirochaetota</taxon>
        <taxon>Spirochaetia</taxon>
        <taxon>Spirochaetales</taxon>
        <taxon>Treponemataceae</taxon>
        <taxon>Treponema</taxon>
    </lineage>
</organism>
<evidence type="ECO:0008006" key="3">
    <source>
        <dbReference type="Google" id="ProtNLM"/>
    </source>
</evidence>
<dbReference type="KEGG" id="trz:GWP43_11550"/>
<accession>A0A6P1Y373</accession>
<reference evidence="1 2" key="1">
    <citation type="submission" date="2020-01" db="EMBL/GenBank/DDBJ databases">
        <title>Complete genome sequence of a human oral phylogroup 1 Treponema sp. strain ATCC 700766, originally isolated from periodontitis dental plaque.</title>
        <authorList>
            <person name="Chan Y."/>
            <person name="Huo Y.-B."/>
            <person name="Yu X.-L."/>
            <person name="Zeng H."/>
            <person name="Leung W.-K."/>
            <person name="Watt R.M."/>
        </authorList>
    </citation>
    <scope>NUCLEOTIDE SEQUENCE [LARGE SCALE GENOMIC DNA]</scope>
    <source>
        <strain evidence="1 2">OMZ 804</strain>
    </source>
</reference>
<name>A0A6P1Y373_9SPIR</name>
<sequence>MQEKNQCSIITYSPSIAKFSSLQQAIDSVPENGMLKLKAGIFKGSFTVKSKITIEGSGFSETDAFLENLQTVIIVPDDEKIFIQSATVVKGIIFVGEKFYEEHKEDFWAETAVFIPDGYMKCVDQERNKKANEIHEKLQKEFQQFSDTNGRDALYDLLDENPSESLLNIDTDGTKLNSVLVIGSLNCGISVSGQAEFSGVFAFKNRFSNLFIFESGEVCFLSAVNKVNFFSYSYREYGVCGFGKIAVSEDISIYAVGNMLEGFYLASSMNVEKRFGHFSAYKNFGGGIYLCDAVLMNVKSIYSEANGDYGICLNGKAKIQVGRISTYNNRGHGIILFQNSELFTGLITSCNNSGAGIGITENARLESKDEVFISGNDGIAGGLALQRNAIAKIFSLNATKHKCSVKIKNNAKLFIYGSKSEIYDDEDCLMDIDDSAKAELSNVRFFHEEEESGYITHADECSGHIFISANASVKLSGCYFYNFPYENPIIYISDSSKLKCKDCYFGFSPKKDTYYGQVKKIKSIIRAVGNSTVKIEDTRECFYANKYFITAEKSSKIETDAGEVRFINPKKNTTK</sequence>
<dbReference type="AlphaFoldDB" id="A0A6P1Y373"/>
<dbReference type="SUPFAM" id="SSF51126">
    <property type="entry name" value="Pectin lyase-like"/>
    <property type="match status" value="1"/>
</dbReference>
<dbReference type="RefSeq" id="WP_162664276.1">
    <property type="nucleotide sequence ID" value="NZ_CP048020.1"/>
</dbReference>
<evidence type="ECO:0000313" key="2">
    <source>
        <dbReference type="Proteomes" id="UP000464374"/>
    </source>
</evidence>